<dbReference type="PANTHER" id="PTHR30437:SF5">
    <property type="entry name" value="REGULATOR OF NUCLEOSIDE DIPHOSPHATE KINASE"/>
    <property type="match status" value="1"/>
</dbReference>
<dbReference type="PANTHER" id="PTHR30437">
    <property type="entry name" value="TRANSCRIPTION ELONGATION FACTOR GREA"/>
    <property type="match status" value="1"/>
</dbReference>
<gene>
    <name evidence="2" type="ORF">AKJ09_10022</name>
</gene>
<dbReference type="InterPro" id="IPR023459">
    <property type="entry name" value="Tscrpt_elong_fac_GreA/B_fam"/>
</dbReference>
<organism evidence="2 3">
    <name type="scientific">Labilithrix luteola</name>
    <dbReference type="NCBI Taxonomy" id="1391654"/>
    <lineage>
        <taxon>Bacteria</taxon>
        <taxon>Pseudomonadati</taxon>
        <taxon>Myxococcota</taxon>
        <taxon>Polyangia</taxon>
        <taxon>Polyangiales</taxon>
        <taxon>Labilitrichaceae</taxon>
        <taxon>Labilithrix</taxon>
    </lineage>
</organism>
<dbReference type="Gene3D" id="3.10.50.30">
    <property type="entry name" value="Transcription elongation factor, GreA/GreB, C-terminal domain"/>
    <property type="match status" value="1"/>
</dbReference>
<dbReference type="SUPFAM" id="SSF54534">
    <property type="entry name" value="FKBP-like"/>
    <property type="match status" value="1"/>
</dbReference>
<evidence type="ECO:0000313" key="2">
    <source>
        <dbReference type="EMBL" id="AKV03359.1"/>
    </source>
</evidence>
<dbReference type="InterPro" id="IPR018151">
    <property type="entry name" value="TF_GreA/GreB_CS"/>
</dbReference>
<dbReference type="KEGG" id="llu:AKJ09_10022"/>
<sequence length="144" mass="15561">MKGKAAMRAPTITDQDMRRLADVIDLYEEVDASGASSLENALRKAIVVSPAKVAATVVTMNSQLVGRDERGRRVELVVVYPWHADPAEGRVSVLSPLGRALLGASVGDTVPIEADASDEGRAKRRTFTLEALRYQPESAGDYHL</sequence>
<dbReference type="OrthoDB" id="192847at2"/>
<evidence type="ECO:0000313" key="3">
    <source>
        <dbReference type="Proteomes" id="UP000064967"/>
    </source>
</evidence>
<feature type="domain" description="Transcription elongation factor GreA/GreB C-terminal" evidence="1">
    <location>
        <begin position="56"/>
        <end position="115"/>
    </location>
</feature>
<dbReference type="EMBL" id="CP012333">
    <property type="protein sequence ID" value="AKV03359.1"/>
    <property type="molecule type" value="Genomic_DNA"/>
</dbReference>
<dbReference type="GO" id="GO:0003677">
    <property type="term" value="F:DNA binding"/>
    <property type="evidence" value="ECO:0007669"/>
    <property type="project" value="InterPro"/>
</dbReference>
<dbReference type="InterPro" id="IPR036953">
    <property type="entry name" value="GreA/GreB_C_sf"/>
</dbReference>
<dbReference type="RefSeq" id="WP_146654145.1">
    <property type="nucleotide sequence ID" value="NZ_CP012333.1"/>
</dbReference>
<dbReference type="Proteomes" id="UP000064967">
    <property type="component" value="Chromosome"/>
</dbReference>
<name>A0A0K1QC84_9BACT</name>
<dbReference type="GO" id="GO:0006354">
    <property type="term" value="P:DNA-templated transcription elongation"/>
    <property type="evidence" value="ECO:0007669"/>
    <property type="project" value="TreeGrafter"/>
</dbReference>
<keyword evidence="2" id="KW-0418">Kinase</keyword>
<dbReference type="GO" id="GO:0070063">
    <property type="term" value="F:RNA polymerase binding"/>
    <property type="evidence" value="ECO:0007669"/>
    <property type="project" value="InterPro"/>
</dbReference>
<dbReference type="InterPro" id="IPR001437">
    <property type="entry name" value="Tscrpt_elong_fac_GreA/B_C"/>
</dbReference>
<dbReference type="PROSITE" id="PS00830">
    <property type="entry name" value="GREAB_2"/>
    <property type="match status" value="1"/>
</dbReference>
<proteinExistence type="predicted"/>
<dbReference type="GO" id="GO:0032784">
    <property type="term" value="P:regulation of DNA-templated transcription elongation"/>
    <property type="evidence" value="ECO:0007669"/>
    <property type="project" value="InterPro"/>
</dbReference>
<dbReference type="AlphaFoldDB" id="A0A0K1QC84"/>
<dbReference type="STRING" id="1391654.AKJ09_10022"/>
<accession>A0A0K1QC84</accession>
<dbReference type="Pfam" id="PF01272">
    <property type="entry name" value="GreA_GreB"/>
    <property type="match status" value="1"/>
</dbReference>
<dbReference type="PATRIC" id="fig|1391654.3.peg.10160"/>
<keyword evidence="3" id="KW-1185">Reference proteome</keyword>
<reference evidence="2 3" key="1">
    <citation type="submission" date="2015-08" db="EMBL/GenBank/DDBJ databases">
        <authorList>
            <person name="Babu N.S."/>
            <person name="Beckwith C.J."/>
            <person name="Beseler K.G."/>
            <person name="Brison A."/>
            <person name="Carone J.V."/>
            <person name="Caskin T.P."/>
            <person name="Diamond M."/>
            <person name="Durham M.E."/>
            <person name="Foxe J.M."/>
            <person name="Go M."/>
            <person name="Henderson B.A."/>
            <person name="Jones I.B."/>
            <person name="McGettigan J.A."/>
            <person name="Micheletti S.J."/>
            <person name="Nasrallah M.E."/>
            <person name="Ortiz D."/>
            <person name="Piller C.R."/>
            <person name="Privatt S.R."/>
            <person name="Schneider S.L."/>
            <person name="Sharp S."/>
            <person name="Smith T.C."/>
            <person name="Stanton J.D."/>
            <person name="Ullery H.E."/>
            <person name="Wilson R.J."/>
            <person name="Serrano M.G."/>
            <person name="Buck G."/>
            <person name="Lee V."/>
            <person name="Wang Y."/>
            <person name="Carvalho R."/>
            <person name="Voegtly L."/>
            <person name="Shi R."/>
            <person name="Duckworth R."/>
            <person name="Johnson A."/>
            <person name="Loviza R."/>
            <person name="Walstead R."/>
            <person name="Shah Z."/>
            <person name="Kiflezghi M."/>
            <person name="Wade K."/>
            <person name="Ball S.L."/>
            <person name="Bradley K.W."/>
            <person name="Asai D.J."/>
            <person name="Bowman C.A."/>
            <person name="Russell D.A."/>
            <person name="Pope W.H."/>
            <person name="Jacobs-Sera D."/>
            <person name="Hendrix R.W."/>
            <person name="Hatfull G.F."/>
        </authorList>
    </citation>
    <scope>NUCLEOTIDE SEQUENCE [LARGE SCALE GENOMIC DNA]</scope>
    <source>
        <strain evidence="2 3">DSM 27648</strain>
    </source>
</reference>
<dbReference type="GO" id="GO:0016301">
    <property type="term" value="F:kinase activity"/>
    <property type="evidence" value="ECO:0007669"/>
    <property type="project" value="UniProtKB-KW"/>
</dbReference>
<evidence type="ECO:0000259" key="1">
    <source>
        <dbReference type="Pfam" id="PF01272"/>
    </source>
</evidence>
<keyword evidence="2" id="KW-0808">Transferase</keyword>
<protein>
    <submittedName>
        <fullName evidence="2">Regulator of nucleoside diphosphate kinase</fullName>
    </submittedName>
</protein>